<dbReference type="AlphaFoldDB" id="A0A087PM20"/>
<dbReference type="HAMAP" id="MF_01341">
    <property type="entry name" value="Ribosomal_uL15"/>
    <property type="match status" value="1"/>
</dbReference>
<protein>
    <recommendedName>
        <fullName evidence="4">Large ribosomal subunit protein uL15</fullName>
    </recommendedName>
</protein>
<accession>A0A087PM20</accession>
<evidence type="ECO:0000259" key="7">
    <source>
        <dbReference type="Pfam" id="PF00828"/>
    </source>
</evidence>
<feature type="compositionally biased region" description="Gly residues" evidence="6">
    <location>
        <begin position="21"/>
        <end position="35"/>
    </location>
</feature>
<dbReference type="Gene3D" id="3.100.10.10">
    <property type="match status" value="1"/>
</dbReference>
<evidence type="ECO:0000256" key="6">
    <source>
        <dbReference type="SAM" id="MobiDB-lite"/>
    </source>
</evidence>
<dbReference type="InterPro" id="IPR001196">
    <property type="entry name" value="Ribosomal_uL15_CS"/>
</dbReference>
<comment type="similarity">
    <text evidence="1 4 5">Belongs to the universal ribosomal protein uL15 family.</text>
</comment>
<keyword evidence="4" id="KW-0694">RNA-binding</keyword>
<dbReference type="PANTHER" id="PTHR12934">
    <property type="entry name" value="50S RIBOSOMAL PROTEIN L15"/>
    <property type="match status" value="1"/>
</dbReference>
<evidence type="ECO:0000313" key="9">
    <source>
        <dbReference type="Proteomes" id="UP000075377"/>
    </source>
</evidence>
<dbReference type="GO" id="GO:0003735">
    <property type="term" value="F:structural constituent of ribosome"/>
    <property type="evidence" value="ECO:0007669"/>
    <property type="project" value="InterPro"/>
</dbReference>
<dbReference type="EMBL" id="LHZX01000315">
    <property type="protein sequence ID" value="KXV67924.1"/>
    <property type="molecule type" value="Genomic_DNA"/>
</dbReference>
<organism evidence="8 9">
    <name type="scientific">Acetobacter malorum</name>
    <dbReference type="NCBI Taxonomy" id="178901"/>
    <lineage>
        <taxon>Bacteria</taxon>
        <taxon>Pseudomonadati</taxon>
        <taxon>Pseudomonadota</taxon>
        <taxon>Alphaproteobacteria</taxon>
        <taxon>Acetobacterales</taxon>
        <taxon>Acetobacteraceae</taxon>
        <taxon>Acetobacter</taxon>
    </lineage>
</organism>
<dbReference type="GO" id="GO:0022625">
    <property type="term" value="C:cytosolic large ribosomal subunit"/>
    <property type="evidence" value="ECO:0007669"/>
    <property type="project" value="TreeGrafter"/>
</dbReference>
<dbReference type="InterPro" id="IPR036227">
    <property type="entry name" value="Ribosomal_uL15/eL18_sf"/>
</dbReference>
<name>A0A087PM20_9PROT</name>
<dbReference type="InterPro" id="IPR030878">
    <property type="entry name" value="Ribosomal_uL15"/>
</dbReference>
<evidence type="ECO:0000256" key="3">
    <source>
        <dbReference type="ARBA" id="ARBA00023274"/>
    </source>
</evidence>
<dbReference type="RefSeq" id="WP_043552267.1">
    <property type="nucleotide sequence ID" value="NZ_CALAZD010000145.1"/>
</dbReference>
<dbReference type="InterPro" id="IPR005749">
    <property type="entry name" value="Ribosomal_uL15_bac-type"/>
</dbReference>
<dbReference type="PANTHER" id="PTHR12934:SF11">
    <property type="entry name" value="LARGE RIBOSOMAL SUBUNIT PROTEIN UL15M"/>
    <property type="match status" value="1"/>
</dbReference>
<dbReference type="PROSITE" id="PS00475">
    <property type="entry name" value="RIBOSOMAL_L15"/>
    <property type="match status" value="1"/>
</dbReference>
<comment type="subunit">
    <text evidence="4">Part of the 50S ribosomal subunit.</text>
</comment>
<dbReference type="GeneID" id="29558692"/>
<proteinExistence type="inferred from homology"/>
<feature type="compositionally biased region" description="Basic and acidic residues" evidence="6">
    <location>
        <begin position="1"/>
        <end position="13"/>
    </location>
</feature>
<feature type="region of interest" description="Disordered" evidence="6">
    <location>
        <begin position="1"/>
        <end position="39"/>
    </location>
</feature>
<dbReference type="InterPro" id="IPR021131">
    <property type="entry name" value="Ribosomal_uL15/eL18"/>
</dbReference>
<dbReference type="SUPFAM" id="SSF52080">
    <property type="entry name" value="Ribosomal proteins L15p and L18e"/>
    <property type="match status" value="1"/>
</dbReference>
<feature type="domain" description="Large ribosomal subunit protein uL15/eL18" evidence="7">
    <location>
        <begin position="75"/>
        <end position="149"/>
    </location>
</feature>
<keyword evidence="4" id="KW-0699">rRNA-binding</keyword>
<dbReference type="OrthoDB" id="9810293at2"/>
<dbReference type="PATRIC" id="fig|178901.10.peg.2367"/>
<dbReference type="NCBIfam" id="TIGR01071">
    <property type="entry name" value="rplO_bact"/>
    <property type="match status" value="1"/>
</dbReference>
<reference evidence="8 9" key="1">
    <citation type="submission" date="2015-06" db="EMBL/GenBank/DDBJ databases">
        <title>Improved classification and identification of acetic acid bacteria using matrix-assisted laser desorption/ionization time-of-flight mass spectrometry; Gluconobacter nephelii and Gluconobacter uchimurae are later heterotypic synonyms of Gluconobacter japonicus and Gluconobacter oxydans, respectively.</title>
        <authorList>
            <person name="Li L."/>
            <person name="Cleenwerck I."/>
            <person name="De Vuyst L."/>
            <person name="Vandamme P."/>
        </authorList>
    </citation>
    <scope>NUCLEOTIDE SEQUENCE [LARGE SCALE GENOMIC DNA]</scope>
    <source>
        <strain evidence="8 9">LMG 1699</strain>
    </source>
</reference>
<comment type="function">
    <text evidence="4">Binds to the 23S rRNA.</text>
</comment>
<dbReference type="GO" id="GO:0019843">
    <property type="term" value="F:rRNA binding"/>
    <property type="evidence" value="ECO:0007669"/>
    <property type="project" value="UniProtKB-UniRule"/>
</dbReference>
<comment type="caution">
    <text evidence="8">The sequence shown here is derived from an EMBL/GenBank/DDBJ whole genome shotgun (WGS) entry which is preliminary data.</text>
</comment>
<evidence type="ECO:0000256" key="2">
    <source>
        <dbReference type="ARBA" id="ARBA00022980"/>
    </source>
</evidence>
<dbReference type="Proteomes" id="UP000075377">
    <property type="component" value="Unassembled WGS sequence"/>
</dbReference>
<keyword evidence="2 4" id="KW-0689">Ribosomal protein</keyword>
<evidence type="ECO:0000256" key="4">
    <source>
        <dbReference type="HAMAP-Rule" id="MF_01341"/>
    </source>
</evidence>
<gene>
    <name evidence="4" type="primary">rplO</name>
    <name evidence="8" type="ORF">AD951_13695</name>
</gene>
<dbReference type="GO" id="GO:0006412">
    <property type="term" value="P:translation"/>
    <property type="evidence" value="ECO:0007669"/>
    <property type="project" value="UniProtKB-UniRule"/>
</dbReference>
<evidence type="ECO:0000313" key="8">
    <source>
        <dbReference type="EMBL" id="KXV67924.1"/>
    </source>
</evidence>
<sequence length="163" mass="17035">MNLNELRDNEGSRYRKKRLGRGIGSGKGKTSGRGVKGQKAREGVSLNGFEGGQLPIYRRLPKRGFKNIFRKVYAPINLGTIEKAFAEGKLEAGAAVTEETLKNAGLIGTGKYAGVRILAEGELTRAVTFEVSGASASAVAAIEKAGGSIKVLVAPKAAEASAS</sequence>
<evidence type="ECO:0000256" key="5">
    <source>
        <dbReference type="RuleBase" id="RU003888"/>
    </source>
</evidence>
<dbReference type="Pfam" id="PF00828">
    <property type="entry name" value="Ribosomal_L27A"/>
    <property type="match status" value="1"/>
</dbReference>
<keyword evidence="3 4" id="KW-0687">Ribonucleoprotein</keyword>
<evidence type="ECO:0000256" key="1">
    <source>
        <dbReference type="ARBA" id="ARBA00007320"/>
    </source>
</evidence>